<evidence type="ECO:0000313" key="10">
    <source>
        <dbReference type="WormBase" id="Bm7496"/>
    </source>
</evidence>
<dbReference type="Pfam" id="PF01432">
    <property type="entry name" value="Peptidase_M3"/>
    <property type="match status" value="1"/>
</dbReference>
<evidence type="ECO:0000256" key="2">
    <source>
        <dbReference type="ARBA" id="ARBA00022670"/>
    </source>
</evidence>
<feature type="domain" description="Peptidase M3A/M3B catalytic" evidence="8">
    <location>
        <begin position="333"/>
        <end position="788"/>
    </location>
</feature>
<evidence type="ECO:0000256" key="4">
    <source>
        <dbReference type="ARBA" id="ARBA00022801"/>
    </source>
</evidence>
<dbReference type="AlphaFoldDB" id="A0A0H5SBL4"/>
<dbReference type="PANTHER" id="PTHR11804:SF83">
    <property type="entry name" value="LD37516P"/>
    <property type="match status" value="1"/>
</dbReference>
<keyword evidence="4 7" id="KW-0378">Hydrolase</keyword>
<dbReference type="GO" id="GO:0046872">
    <property type="term" value="F:metal ion binding"/>
    <property type="evidence" value="ECO:0007669"/>
    <property type="project" value="UniProtKB-UniRule"/>
</dbReference>
<dbReference type="WormBase" id="Bm7496">
    <property type="protein sequence ID" value="BM39885"/>
    <property type="gene ID" value="WBGene00227757"/>
</dbReference>
<dbReference type="InterPro" id="IPR045090">
    <property type="entry name" value="Pept_M3A_M3B"/>
</dbReference>
<keyword evidence="6 7" id="KW-0482">Metalloprotease</keyword>
<reference evidence="9" key="1">
    <citation type="journal article" date="2007" name="Science">
        <title>Draft genome of the filarial nematode parasite Brugia malayi.</title>
        <authorList>
            <person name="Ghedin E."/>
            <person name="Wang S."/>
            <person name="Spiro D."/>
            <person name="Caler E."/>
            <person name="Zhao Q."/>
            <person name="Crabtree J."/>
            <person name="Allen J.E."/>
            <person name="Delcher A.L."/>
            <person name="Guiliano D.B."/>
            <person name="Miranda-Saavedra D."/>
            <person name="Angiuoli S.V."/>
            <person name="Creasy T."/>
            <person name="Amedeo P."/>
            <person name="Haas B."/>
            <person name="El-Sayed N.M."/>
            <person name="Wortman J.R."/>
            <person name="Feldblyum T."/>
            <person name="Tallon L."/>
            <person name="Schatz M."/>
            <person name="Shumway M."/>
            <person name="Koo H."/>
            <person name="Salzberg S.L."/>
            <person name="Schobel S."/>
            <person name="Pertea M."/>
            <person name="Pop M."/>
            <person name="White O."/>
            <person name="Barton G.J."/>
            <person name="Carlow C.K."/>
            <person name="Crawford M.J."/>
            <person name="Daub J."/>
            <person name="Dimmic M.W."/>
            <person name="Estes C.F."/>
            <person name="Foster J.M."/>
            <person name="Ganatra M."/>
            <person name="Gregory W.F."/>
            <person name="Johnson N.M."/>
            <person name="Jin J."/>
            <person name="Komuniecki R."/>
            <person name="Korf I."/>
            <person name="Kumar S."/>
            <person name="Laney S."/>
            <person name="Li B.W."/>
            <person name="Li W."/>
            <person name="Lindblom T.H."/>
            <person name="Lustigman S."/>
            <person name="Ma D."/>
            <person name="Maina C.V."/>
            <person name="Martin D.M."/>
            <person name="McCarter J.P."/>
            <person name="McReynolds L."/>
            <person name="Mitreva M."/>
            <person name="Nutman T.B."/>
            <person name="Parkinson J."/>
            <person name="Peregrin-Alvarez J.M."/>
            <person name="Poole C."/>
            <person name="Ren Q."/>
            <person name="Saunders L."/>
            <person name="Sluder A.E."/>
            <person name="Smith K."/>
            <person name="Stanke M."/>
            <person name="Unnasch T.R."/>
            <person name="Ware J."/>
            <person name="Wei A.D."/>
            <person name="Weil G."/>
            <person name="Williams D.J."/>
            <person name="Zhang Y."/>
            <person name="Williams S.A."/>
            <person name="Fraser-Liggett C."/>
            <person name="Slatko B."/>
            <person name="Blaxter M.L."/>
            <person name="Scott A.L."/>
        </authorList>
    </citation>
    <scope>NUCLEOTIDE SEQUENCE</scope>
    <source>
        <strain evidence="9">FR3</strain>
    </source>
</reference>
<keyword evidence="3 7" id="KW-0479">Metal-binding</keyword>
<protein>
    <submittedName>
        <fullName evidence="9">Bm7496</fullName>
    </submittedName>
</protein>
<evidence type="ECO:0000256" key="5">
    <source>
        <dbReference type="ARBA" id="ARBA00022833"/>
    </source>
</evidence>
<reference evidence="9" key="2">
    <citation type="submission" date="2012-12" db="EMBL/GenBank/DDBJ databases">
        <authorList>
            <person name="Gao Y.W."/>
            <person name="Fan S.T."/>
            <person name="Sun H.T."/>
            <person name="Wang Z."/>
            <person name="Gao X.L."/>
            <person name="Li Y.G."/>
            <person name="Wang T.C."/>
            <person name="Zhang K."/>
            <person name="Xu W.W."/>
            <person name="Yu Z.J."/>
            <person name="Xia X.Z."/>
        </authorList>
    </citation>
    <scope>NUCLEOTIDE SEQUENCE</scope>
    <source>
        <strain evidence="9">FR3</strain>
    </source>
</reference>
<dbReference type="OMA" id="TEYFAFK"/>
<name>A0A0H5SBL4_BRUMA</name>
<dbReference type="InterPro" id="IPR024077">
    <property type="entry name" value="Neurolysin/TOP_dom2"/>
</dbReference>
<comment type="cofactor">
    <cofactor evidence="7">
        <name>Zn(2+)</name>
        <dbReference type="ChEBI" id="CHEBI:29105"/>
    </cofactor>
    <text evidence="7">Binds 1 zinc ion.</text>
</comment>
<gene>
    <name evidence="9 10" type="ORF">Bm7496</name>
    <name evidence="9" type="ORF">BM_Bm7496</name>
</gene>
<dbReference type="PANTHER" id="PTHR11804">
    <property type="entry name" value="PROTEASE M3 THIMET OLIGOPEPTIDASE-RELATED"/>
    <property type="match status" value="1"/>
</dbReference>
<keyword evidence="2 7" id="KW-0645">Protease</keyword>
<dbReference type="GO" id="GO:0004222">
    <property type="term" value="F:metalloendopeptidase activity"/>
    <property type="evidence" value="ECO:0007669"/>
    <property type="project" value="InterPro"/>
</dbReference>
<dbReference type="SUPFAM" id="SSF55486">
    <property type="entry name" value="Metalloproteases ('zincins'), catalytic domain"/>
    <property type="match status" value="1"/>
</dbReference>
<accession>A0A0H5SBL4</accession>
<comment type="similarity">
    <text evidence="1 7">Belongs to the peptidase M3 family.</text>
</comment>
<dbReference type="EMBL" id="LN857014">
    <property type="protein sequence ID" value="CRZ25957.1"/>
    <property type="molecule type" value="Genomic_DNA"/>
</dbReference>
<evidence type="ECO:0000259" key="8">
    <source>
        <dbReference type="Pfam" id="PF01432"/>
    </source>
</evidence>
<evidence type="ECO:0000256" key="1">
    <source>
        <dbReference type="ARBA" id="ARBA00006040"/>
    </source>
</evidence>
<keyword evidence="5 7" id="KW-0862">Zinc</keyword>
<evidence type="ECO:0000313" key="9">
    <source>
        <dbReference type="EMBL" id="CRZ25957.1"/>
    </source>
</evidence>
<organism evidence="9">
    <name type="scientific">Brugia malayi</name>
    <name type="common">Filarial nematode worm</name>
    <dbReference type="NCBI Taxonomy" id="6279"/>
    <lineage>
        <taxon>Eukaryota</taxon>
        <taxon>Metazoa</taxon>
        <taxon>Ecdysozoa</taxon>
        <taxon>Nematoda</taxon>
        <taxon>Chromadorea</taxon>
        <taxon>Rhabditida</taxon>
        <taxon>Spirurina</taxon>
        <taxon>Spiruromorpha</taxon>
        <taxon>Filarioidea</taxon>
        <taxon>Onchocercidae</taxon>
        <taxon>Brugia</taxon>
    </lineage>
</organism>
<dbReference type="GO" id="GO:0006508">
    <property type="term" value="P:proteolysis"/>
    <property type="evidence" value="ECO:0007669"/>
    <property type="project" value="UniProtKB-KW"/>
</dbReference>
<proteinExistence type="inferred from homology"/>
<evidence type="ECO:0000256" key="7">
    <source>
        <dbReference type="RuleBase" id="RU003435"/>
    </source>
</evidence>
<evidence type="ECO:0000256" key="3">
    <source>
        <dbReference type="ARBA" id="ARBA00022723"/>
    </source>
</evidence>
<evidence type="ECO:0000256" key="6">
    <source>
        <dbReference type="ARBA" id="ARBA00023049"/>
    </source>
</evidence>
<dbReference type="InterPro" id="IPR024079">
    <property type="entry name" value="MetalloPept_cat_dom_sf"/>
</dbReference>
<dbReference type="Gene3D" id="3.40.390.10">
    <property type="entry name" value="Collagenase (Catalytic Domain)"/>
    <property type="match status" value="1"/>
</dbReference>
<dbReference type="Gene3D" id="1.10.1370.10">
    <property type="entry name" value="Neurolysin, domain 3"/>
    <property type="match status" value="1"/>
</dbReference>
<dbReference type="InterPro" id="IPR001567">
    <property type="entry name" value="Pept_M3A_M3B_dom"/>
</dbReference>
<sequence>MMGKYANGTGVLQKQTEETAIAIRSGARQIETLLDQRVRMVSVVARKAAWFGRVLSKDATVPGPSTSWGSISFSSRRAISLSNTYRHAGYYALFPVVPNATPENNRFVANICNTEDWPAICAPPKEMYEGTVRMLLEYGATMHEHMKLLEGIKPEDLTFENVIEPFLTEEEQVLYAFHTLWTRMLTDWPSSRELHADFMKIHELAINEVSAKWKYDIFFKAVKTLCVRSESTDSWKRRLADFYYLQMKSIAMGETSKKHEQFVGHDSFVEHYILRYRTVLQNSEDMEDIQVTDRAVFNDAPPEVLKRLAVNRTKYEEGPWLVTATAKSIKPILTYCSDKAVRATVWDKWISRASKPHNLARVTSNARTIETIRRHQGKKAALLGFTTYAEYRLAYKMAESPKIVRKFTKALARRMRPLFDDRMQAWSDFAAEKEKIYTLAPSDLYYICRKEAETLHEIDSLDLMYHFPFWPTFENMLEVLSYIFGVLFEDVTNCNLDRCHPDIRIFSLTDSSGLHLGRLYVDPFERANKCCTWDALLGRNYCTENRWDKIVYLFANLSVSGSLDSSALLHYEELQNLLFYTGRAMQLLLSQSPYRDLVVPWKIFHAHDMDAADLLPTIVQFFIFKPVLLAALSCKHLKTHEALSETKANSIALGLSRSTFYETYRALFWTDFDLTLFDMKDTDQTTWQEIYHQKLTEYFAFKNIKGDMQPCSFAPIFGKSMSMAMYYNRLWAEMLALDIHDTFEKENDVCATGDRLKKAILFEGASQSQRELYRRFQGRDPSPDAMCDFYDPPQYHTSIAASNEDTTPYLDSDVQIDTERLEAKYTHKTIKAI</sequence>